<evidence type="ECO:0000313" key="2">
    <source>
        <dbReference type="EMBL" id="KIJ06818.1"/>
    </source>
</evidence>
<feature type="compositionally biased region" description="Low complexity" evidence="1">
    <location>
        <begin position="485"/>
        <end position="503"/>
    </location>
</feature>
<dbReference type="Proteomes" id="UP000053647">
    <property type="component" value="Unassembled WGS sequence"/>
</dbReference>
<reference evidence="2 3" key="1">
    <citation type="submission" date="2014-06" db="EMBL/GenBank/DDBJ databases">
        <authorList>
            <consortium name="DOE Joint Genome Institute"/>
            <person name="Kuo A."/>
            <person name="Kohler A."/>
            <person name="Nagy L.G."/>
            <person name="Floudas D."/>
            <person name="Copeland A."/>
            <person name="Barry K.W."/>
            <person name="Cichocki N."/>
            <person name="Veneault-Fourrey C."/>
            <person name="LaButti K."/>
            <person name="Lindquist E.A."/>
            <person name="Lipzen A."/>
            <person name="Lundell T."/>
            <person name="Morin E."/>
            <person name="Murat C."/>
            <person name="Sun H."/>
            <person name="Tunlid A."/>
            <person name="Henrissat B."/>
            <person name="Grigoriev I.V."/>
            <person name="Hibbett D.S."/>
            <person name="Martin F."/>
            <person name="Nordberg H.P."/>
            <person name="Cantor M.N."/>
            <person name="Hua S.X."/>
        </authorList>
    </citation>
    <scope>NUCLEOTIDE SEQUENCE [LARGE SCALE GENOMIC DNA]</scope>
    <source>
        <strain evidence="2 3">ATCC 200175</strain>
    </source>
</reference>
<feature type="compositionally biased region" description="Basic and acidic residues" evidence="1">
    <location>
        <begin position="434"/>
        <end position="458"/>
    </location>
</feature>
<feature type="region of interest" description="Disordered" evidence="1">
    <location>
        <begin position="227"/>
        <end position="254"/>
    </location>
</feature>
<keyword evidence="3" id="KW-1185">Reference proteome</keyword>
<feature type="compositionally biased region" description="Basic residues" evidence="1">
    <location>
        <begin position="625"/>
        <end position="638"/>
    </location>
</feature>
<dbReference type="HOGENOM" id="CLU_036935_0_0_1"/>
<sequence>MFRARDVAVEEKATMNNVVSALYYLLGWTIGPSVWRPWLGIRPRYLCKSRLRSLPQGCLPAVLAPLWGRVQERDHARAPKVPFVSCTTYRQTLPGEVMVFGLFTRKSTLDDTQTSASPESKLNEHNTRLPTPTPSTTSAVHQSPLRFPTAFRAVLGGSTTDLTLKHSNLGTGGIDEGRHDLGSPAPLPPETPSPPPPASSESKALYQLMLTIPPKTLHAYTLAHLQPRTPLPSSSTSSPEFGPHAERTTPPPSPNTVAKLTTFFSTLAPPPLLHCVRCHGDFYAIENDEKDKACRVPHDDESALVERVSGGGYETLWGCCGQTAEGDGSEGPPDGWCYEGRHTTDVKRARFRADSTIHHDKLTSCLKLNCHGIRDQLPRPSIRASPSRHSRSSPTRRSNLSPTRSQASVVIISRTRKRPRKSMKEASASEDEQDVKSTHGRSEEGKGKGKHKVDQTRDDDGDTSMAVDKPHPPPKSKAKPRPISRARPPSSTATSPSLSASTSNINSVPSIKPKSTTAKHKTTSSTLLSQSHTYPPSDSDTSSHARPRTRSLVRQESRGRDASRPRATTTVKDAPVTRTMSKSTIREPSRARRVRKATKELSQSQVPTSENEAEADETRDGQRGRDRKKRRVGSARSV</sequence>
<feature type="region of interest" description="Disordered" evidence="1">
    <location>
        <begin position="161"/>
        <end position="201"/>
    </location>
</feature>
<feature type="compositionally biased region" description="Polar residues" evidence="1">
    <location>
        <begin position="399"/>
        <end position="408"/>
    </location>
</feature>
<feature type="region of interest" description="Disordered" evidence="1">
    <location>
        <begin position="109"/>
        <end position="142"/>
    </location>
</feature>
<dbReference type="OrthoDB" id="3245731at2759"/>
<feature type="compositionally biased region" description="Pro residues" evidence="1">
    <location>
        <begin position="185"/>
        <end position="198"/>
    </location>
</feature>
<name>A0A0C9T682_PAXIN</name>
<feature type="compositionally biased region" description="Low complexity" evidence="1">
    <location>
        <begin position="227"/>
        <end position="239"/>
    </location>
</feature>
<dbReference type="AlphaFoldDB" id="A0A0C9T682"/>
<feature type="region of interest" description="Disordered" evidence="1">
    <location>
        <begin position="376"/>
        <end position="638"/>
    </location>
</feature>
<feature type="compositionally biased region" description="Polar residues" evidence="1">
    <location>
        <begin position="600"/>
        <end position="610"/>
    </location>
</feature>
<feature type="compositionally biased region" description="Low complexity" evidence="1">
    <location>
        <begin position="523"/>
        <end position="533"/>
    </location>
</feature>
<gene>
    <name evidence="2" type="ORF">PAXINDRAFT_182620</name>
</gene>
<organism evidence="2 3">
    <name type="scientific">Paxillus involutus ATCC 200175</name>
    <dbReference type="NCBI Taxonomy" id="664439"/>
    <lineage>
        <taxon>Eukaryota</taxon>
        <taxon>Fungi</taxon>
        <taxon>Dikarya</taxon>
        <taxon>Basidiomycota</taxon>
        <taxon>Agaricomycotina</taxon>
        <taxon>Agaricomycetes</taxon>
        <taxon>Agaricomycetidae</taxon>
        <taxon>Boletales</taxon>
        <taxon>Paxilineae</taxon>
        <taxon>Paxillaceae</taxon>
        <taxon>Paxillus</taxon>
    </lineage>
</organism>
<feature type="compositionally biased region" description="Polar residues" evidence="1">
    <location>
        <begin position="110"/>
        <end position="120"/>
    </location>
</feature>
<protein>
    <submittedName>
        <fullName evidence="2">Uncharacterized protein</fullName>
    </submittedName>
</protein>
<proteinExistence type="predicted"/>
<dbReference type="EMBL" id="KN820143">
    <property type="protein sequence ID" value="KIJ06818.1"/>
    <property type="molecule type" value="Genomic_DNA"/>
</dbReference>
<reference evidence="3" key="2">
    <citation type="submission" date="2015-01" db="EMBL/GenBank/DDBJ databases">
        <title>Evolutionary Origins and Diversification of the Mycorrhizal Mutualists.</title>
        <authorList>
            <consortium name="DOE Joint Genome Institute"/>
            <consortium name="Mycorrhizal Genomics Consortium"/>
            <person name="Kohler A."/>
            <person name="Kuo A."/>
            <person name="Nagy L.G."/>
            <person name="Floudas D."/>
            <person name="Copeland A."/>
            <person name="Barry K.W."/>
            <person name="Cichocki N."/>
            <person name="Veneault-Fourrey C."/>
            <person name="LaButti K."/>
            <person name="Lindquist E.A."/>
            <person name="Lipzen A."/>
            <person name="Lundell T."/>
            <person name="Morin E."/>
            <person name="Murat C."/>
            <person name="Riley R."/>
            <person name="Ohm R."/>
            <person name="Sun H."/>
            <person name="Tunlid A."/>
            <person name="Henrissat B."/>
            <person name="Grigoriev I.V."/>
            <person name="Hibbett D.S."/>
            <person name="Martin F."/>
        </authorList>
    </citation>
    <scope>NUCLEOTIDE SEQUENCE [LARGE SCALE GENOMIC DNA]</scope>
    <source>
        <strain evidence="3">ATCC 200175</strain>
    </source>
</reference>
<feature type="compositionally biased region" description="Polar residues" evidence="1">
    <location>
        <begin position="534"/>
        <end position="544"/>
    </location>
</feature>
<evidence type="ECO:0000256" key="1">
    <source>
        <dbReference type="SAM" id="MobiDB-lite"/>
    </source>
</evidence>
<feature type="compositionally biased region" description="Basic and acidic residues" evidence="1">
    <location>
        <begin position="553"/>
        <end position="564"/>
    </location>
</feature>
<accession>A0A0C9T682</accession>
<feature type="compositionally biased region" description="Basic residues" evidence="1">
    <location>
        <begin position="472"/>
        <end position="484"/>
    </location>
</feature>
<evidence type="ECO:0000313" key="3">
    <source>
        <dbReference type="Proteomes" id="UP000053647"/>
    </source>
</evidence>